<dbReference type="GO" id="GO:0016887">
    <property type="term" value="F:ATP hydrolysis activity"/>
    <property type="evidence" value="ECO:0007669"/>
    <property type="project" value="TreeGrafter"/>
</dbReference>
<dbReference type="InterPro" id="IPR027417">
    <property type="entry name" value="P-loop_NTPase"/>
</dbReference>
<reference evidence="5" key="1">
    <citation type="submission" date="2020-07" db="EMBL/GenBank/DDBJ databases">
        <title>Ethylene signaling mediates host invasion by parasitic plants.</title>
        <authorList>
            <person name="Yoshida S."/>
        </authorList>
    </citation>
    <scope>NUCLEOTIDE SEQUENCE</scope>
    <source>
        <strain evidence="5">Okayama</strain>
    </source>
</reference>
<dbReference type="SUPFAM" id="SSF51445">
    <property type="entry name" value="(Trans)glycosidases"/>
    <property type="match status" value="1"/>
</dbReference>
<evidence type="ECO:0000256" key="2">
    <source>
        <dbReference type="ARBA" id="ARBA00023242"/>
    </source>
</evidence>
<dbReference type="GO" id="GO:0000785">
    <property type="term" value="C:chromatin"/>
    <property type="evidence" value="ECO:0007669"/>
    <property type="project" value="TreeGrafter"/>
</dbReference>
<comment type="similarity">
    <text evidence="1">Belongs to the glycosyl hydrolase 1 family.</text>
</comment>
<gene>
    <name evidence="5" type="ORF">PHJA_000262300</name>
</gene>
<keyword evidence="6" id="KW-1185">Reference proteome</keyword>
<organism evidence="5 6">
    <name type="scientific">Phtheirospermum japonicum</name>
    <dbReference type="NCBI Taxonomy" id="374723"/>
    <lineage>
        <taxon>Eukaryota</taxon>
        <taxon>Viridiplantae</taxon>
        <taxon>Streptophyta</taxon>
        <taxon>Embryophyta</taxon>
        <taxon>Tracheophyta</taxon>
        <taxon>Spermatophyta</taxon>
        <taxon>Magnoliopsida</taxon>
        <taxon>eudicotyledons</taxon>
        <taxon>Gunneridae</taxon>
        <taxon>Pentapetalae</taxon>
        <taxon>asterids</taxon>
        <taxon>lamiids</taxon>
        <taxon>Lamiales</taxon>
        <taxon>Orobanchaceae</taxon>
        <taxon>Orobanchaceae incertae sedis</taxon>
        <taxon>Phtheirospermum</taxon>
    </lineage>
</organism>
<dbReference type="GO" id="GO:0004553">
    <property type="term" value="F:hydrolase activity, hydrolyzing O-glycosyl compounds"/>
    <property type="evidence" value="ECO:0007669"/>
    <property type="project" value="InterPro"/>
</dbReference>
<dbReference type="OrthoDB" id="885191at2759"/>
<proteinExistence type="inferred from homology"/>
<dbReference type="PROSITE" id="PS51194">
    <property type="entry name" value="HELICASE_CTER"/>
    <property type="match status" value="1"/>
</dbReference>
<dbReference type="InterPro" id="IPR038718">
    <property type="entry name" value="SNF2-like_sf"/>
</dbReference>
<evidence type="ECO:0000259" key="4">
    <source>
        <dbReference type="PROSITE" id="PS51194"/>
    </source>
</evidence>
<dbReference type="SUPFAM" id="SSF52540">
    <property type="entry name" value="P-loop containing nucleoside triphosphate hydrolases"/>
    <property type="match status" value="1"/>
</dbReference>
<dbReference type="Pfam" id="PF00232">
    <property type="entry name" value="Glyco_hydro_1"/>
    <property type="match status" value="1"/>
</dbReference>
<dbReference type="GO" id="GO:0005975">
    <property type="term" value="P:carbohydrate metabolic process"/>
    <property type="evidence" value="ECO:0007669"/>
    <property type="project" value="InterPro"/>
</dbReference>
<dbReference type="GO" id="GO:0003677">
    <property type="term" value="F:DNA binding"/>
    <property type="evidence" value="ECO:0007669"/>
    <property type="project" value="TreeGrafter"/>
</dbReference>
<dbReference type="AlphaFoldDB" id="A0A830B0Y7"/>
<dbReference type="GO" id="GO:0140658">
    <property type="term" value="F:ATP-dependent chromatin remodeler activity"/>
    <property type="evidence" value="ECO:0007669"/>
    <property type="project" value="TreeGrafter"/>
</dbReference>
<keyword evidence="2" id="KW-0539">Nucleus</keyword>
<feature type="region of interest" description="Disordered" evidence="3">
    <location>
        <begin position="169"/>
        <end position="193"/>
    </location>
</feature>
<accession>A0A830B0Y7</accession>
<feature type="domain" description="Helicase C-terminal" evidence="4">
    <location>
        <begin position="301"/>
        <end position="467"/>
    </location>
</feature>
<dbReference type="InterPro" id="IPR017853">
    <property type="entry name" value="GH"/>
</dbReference>
<dbReference type="GO" id="GO:0003682">
    <property type="term" value="F:chromatin binding"/>
    <property type="evidence" value="ECO:0007669"/>
    <property type="project" value="TreeGrafter"/>
</dbReference>
<evidence type="ECO:0000256" key="1">
    <source>
        <dbReference type="ARBA" id="ARBA00010838"/>
    </source>
</evidence>
<dbReference type="Proteomes" id="UP000653305">
    <property type="component" value="Unassembled WGS sequence"/>
</dbReference>
<dbReference type="PANTHER" id="PTHR45623">
    <property type="entry name" value="CHROMODOMAIN-HELICASE-DNA-BINDING PROTEIN 3-RELATED-RELATED"/>
    <property type="match status" value="1"/>
</dbReference>
<dbReference type="Gene3D" id="3.20.20.80">
    <property type="entry name" value="Glycosidases"/>
    <property type="match status" value="1"/>
</dbReference>
<sequence>MEKSIAEGLEKKRMDEEWTSVYSSKQSLRDSAFLPTSPSVPPPRLTRLKGLGMRTAGDQVFGMLFAVLLEDIDLIVKLGFKAYRFSISWSCFFLDGLGTQVNAEGTRYSAICNTVPLDLPLNLHESFGENASGVGDRAGGDEGYCAANEGNKRFWGCFQDVSVEKKSRTSQSEVNVTESNGMKNDEKADADNSISHSRREGLDFLLRRVKIDSQVKQSNGSNIPIQTKSNCGALFSKADILCSCDAAEILNEMLVSMLVSTKMCCDHPYLVDGSLFTSLIQDIPKPELLDAAIKLSNILLLLHKVLLEIKKRDFRVLILYQSLGGSQSFSLGDILDEFIQQTLGTDISVHIAGRLRVSRSKRRVALKSFNDKANMKFVCLMETRSCIPSVTLSSIDTVIFFNSDWNPINHLKALQRIELDSRFQDLNVFRFYSSHTLEEKVLILAKQGRPLEDDDLENVFVELSSLLAH</sequence>
<protein>
    <submittedName>
        <fullName evidence="5">Beta-glucosidase 42</fullName>
    </submittedName>
</protein>
<feature type="compositionally biased region" description="Polar residues" evidence="3">
    <location>
        <begin position="169"/>
        <end position="182"/>
    </location>
</feature>
<name>A0A830B0Y7_9LAMI</name>
<dbReference type="GO" id="GO:0005634">
    <property type="term" value="C:nucleus"/>
    <property type="evidence" value="ECO:0007669"/>
    <property type="project" value="TreeGrafter"/>
</dbReference>
<dbReference type="Gene3D" id="3.40.50.10810">
    <property type="entry name" value="Tandem AAA-ATPase domain"/>
    <property type="match status" value="1"/>
</dbReference>
<dbReference type="EMBL" id="BMAC01000027">
    <property type="protein sequence ID" value="GFP81190.1"/>
    <property type="molecule type" value="Genomic_DNA"/>
</dbReference>
<evidence type="ECO:0000313" key="5">
    <source>
        <dbReference type="EMBL" id="GFP81190.1"/>
    </source>
</evidence>
<dbReference type="Gene3D" id="3.40.50.300">
    <property type="entry name" value="P-loop containing nucleotide triphosphate hydrolases"/>
    <property type="match status" value="1"/>
</dbReference>
<evidence type="ECO:0000256" key="3">
    <source>
        <dbReference type="SAM" id="MobiDB-lite"/>
    </source>
</evidence>
<evidence type="ECO:0000313" key="6">
    <source>
        <dbReference type="Proteomes" id="UP000653305"/>
    </source>
</evidence>
<dbReference type="InterPro" id="IPR001650">
    <property type="entry name" value="Helicase_C-like"/>
</dbReference>
<dbReference type="PANTHER" id="PTHR45623:SF13">
    <property type="entry name" value="HELICASE PROTEIN MOM1"/>
    <property type="match status" value="1"/>
</dbReference>
<comment type="caution">
    <text evidence="5">The sequence shown here is derived from an EMBL/GenBank/DDBJ whole genome shotgun (WGS) entry which is preliminary data.</text>
</comment>
<dbReference type="GO" id="GO:0042393">
    <property type="term" value="F:histone binding"/>
    <property type="evidence" value="ECO:0007669"/>
    <property type="project" value="TreeGrafter"/>
</dbReference>
<dbReference type="InterPro" id="IPR001360">
    <property type="entry name" value="Glyco_hydro_1"/>
</dbReference>